<comment type="caution">
    <text evidence="2">The sequence shown here is derived from an EMBL/GenBank/DDBJ whole genome shotgun (WGS) entry which is preliminary data.</text>
</comment>
<name>A0ABU3EI13_9RHOB</name>
<keyword evidence="2" id="KW-0808">Transferase</keyword>
<dbReference type="GO" id="GO:0032259">
    <property type="term" value="P:methylation"/>
    <property type="evidence" value="ECO:0007669"/>
    <property type="project" value="UniProtKB-KW"/>
</dbReference>
<dbReference type="SUPFAM" id="SSF53335">
    <property type="entry name" value="S-adenosyl-L-methionine-dependent methyltransferases"/>
    <property type="match status" value="1"/>
</dbReference>
<evidence type="ECO:0000259" key="1">
    <source>
        <dbReference type="Pfam" id="PF08242"/>
    </source>
</evidence>
<evidence type="ECO:0000313" key="2">
    <source>
        <dbReference type="EMBL" id="MDT1063745.1"/>
    </source>
</evidence>
<dbReference type="CDD" id="cd02440">
    <property type="entry name" value="AdoMet_MTases"/>
    <property type="match status" value="1"/>
</dbReference>
<dbReference type="GO" id="GO:0008168">
    <property type="term" value="F:methyltransferase activity"/>
    <property type="evidence" value="ECO:0007669"/>
    <property type="project" value="UniProtKB-KW"/>
</dbReference>
<proteinExistence type="predicted"/>
<dbReference type="Proteomes" id="UP001251085">
    <property type="component" value="Unassembled WGS sequence"/>
</dbReference>
<dbReference type="PANTHER" id="PTHR37886">
    <property type="entry name" value="S-ADENOSYL-L-METHIONINE-DEPENDENT METHYLTRANSFERASES SUPERFAMILY PROTEIN"/>
    <property type="match status" value="1"/>
</dbReference>
<dbReference type="InterPro" id="IPR029063">
    <property type="entry name" value="SAM-dependent_MTases_sf"/>
</dbReference>
<keyword evidence="3" id="KW-1185">Reference proteome</keyword>
<dbReference type="InterPro" id="IPR013217">
    <property type="entry name" value="Methyltransf_12"/>
</dbReference>
<dbReference type="EMBL" id="JAVRQI010000014">
    <property type="protein sequence ID" value="MDT1063745.1"/>
    <property type="molecule type" value="Genomic_DNA"/>
</dbReference>
<organism evidence="2 3">
    <name type="scientific">Paracoccus broussonetiae</name>
    <dbReference type="NCBI Taxonomy" id="3075834"/>
    <lineage>
        <taxon>Bacteria</taxon>
        <taxon>Pseudomonadati</taxon>
        <taxon>Pseudomonadota</taxon>
        <taxon>Alphaproteobacteria</taxon>
        <taxon>Rhodobacterales</taxon>
        <taxon>Paracoccaceae</taxon>
        <taxon>Paracoccus</taxon>
    </lineage>
</organism>
<gene>
    <name evidence="2" type="ORF">RM190_17910</name>
</gene>
<feature type="domain" description="Methyltransferase type 12" evidence="1">
    <location>
        <begin position="51"/>
        <end position="149"/>
    </location>
</feature>
<dbReference type="Pfam" id="PF08242">
    <property type="entry name" value="Methyltransf_12"/>
    <property type="match status" value="1"/>
</dbReference>
<protein>
    <submittedName>
        <fullName evidence="2">Class I SAM-dependent methyltransferase</fullName>
        <ecNumber evidence="2">2.1.-.-</ecNumber>
    </submittedName>
</protein>
<reference evidence="3" key="1">
    <citation type="submission" date="2023-07" db="EMBL/GenBank/DDBJ databases">
        <title>Characterization of two Paracoccaceae strains isolated from Phycosphere and proposal of Xinfangfangia lacusdiani sp. nov.</title>
        <authorList>
            <person name="Deng Y."/>
            <person name="Zhang Y.Q."/>
        </authorList>
    </citation>
    <scope>NUCLEOTIDE SEQUENCE [LARGE SCALE GENOMIC DNA]</scope>
    <source>
        <strain evidence="3">CPCC 101403</strain>
    </source>
</reference>
<dbReference type="PANTHER" id="PTHR37886:SF1">
    <property type="entry name" value="S-ADENOSYL-L-METHIONINE-DEPENDENT METHYLTRANSFERASES SUPERFAMILY PROTEIN"/>
    <property type="match status" value="1"/>
</dbReference>
<dbReference type="EC" id="2.1.-.-" evidence="2"/>
<sequence length="226" mass="25727">MHSVYYNDKQINKLATDGQHRAIIGGMWEEMGELQLDILQKHGLKPEHKLLDIGCGSLRLGTKAVPYLNPGNYWATDLVEALMDAGYQKEIIPLGLQERLPRSNLVQDAEFTFEGVPRRFDYIIAQSVFTHLPLNHLRHCLARLANHLEGSAIFLFTVFEAEPGTAPDGPSKQSRGPITTYPHKDPFHLCEDDLTHIGRGLPWTIDFIREWDHPRNQKLVMAKLRS</sequence>
<accession>A0ABU3EI13</accession>
<evidence type="ECO:0000313" key="3">
    <source>
        <dbReference type="Proteomes" id="UP001251085"/>
    </source>
</evidence>
<dbReference type="Gene3D" id="3.40.50.150">
    <property type="entry name" value="Vaccinia Virus protein VP39"/>
    <property type="match status" value="1"/>
</dbReference>
<keyword evidence="2" id="KW-0489">Methyltransferase</keyword>